<dbReference type="InterPro" id="IPR051454">
    <property type="entry name" value="RNA/ubiquinone_mod_enzymes"/>
</dbReference>
<dbReference type="Pfam" id="PF16325">
    <property type="entry name" value="Peptidase_U32_C"/>
    <property type="match status" value="1"/>
</dbReference>
<dbReference type="GO" id="GO:0006508">
    <property type="term" value="P:proteolysis"/>
    <property type="evidence" value="ECO:0007669"/>
    <property type="project" value="UniProtKB-KW"/>
</dbReference>
<dbReference type="Proteomes" id="UP000824082">
    <property type="component" value="Unassembled WGS sequence"/>
</dbReference>
<dbReference type="PANTHER" id="PTHR30217">
    <property type="entry name" value="PEPTIDASE U32 FAMILY"/>
    <property type="match status" value="1"/>
</dbReference>
<evidence type="ECO:0000256" key="1">
    <source>
        <dbReference type="ARBA" id="ARBA00022670"/>
    </source>
</evidence>
<comment type="caution">
    <text evidence="5">The sequence shown here is derived from an EMBL/GenBank/DDBJ whole genome shotgun (WGS) entry which is preliminary data.</text>
</comment>
<accession>A0A9D1LJ43</accession>
<comment type="similarity">
    <text evidence="3">Belongs to the peptidase U32 family.</text>
</comment>
<evidence type="ECO:0000313" key="5">
    <source>
        <dbReference type="EMBL" id="HIU41500.1"/>
    </source>
</evidence>
<dbReference type="AlphaFoldDB" id="A0A9D1LJ43"/>
<dbReference type="PANTHER" id="PTHR30217:SF6">
    <property type="entry name" value="TRNA HYDROXYLATION PROTEIN P"/>
    <property type="match status" value="1"/>
</dbReference>
<protein>
    <submittedName>
        <fullName evidence="5">U32 family peptidase</fullName>
    </submittedName>
</protein>
<evidence type="ECO:0000256" key="3">
    <source>
        <dbReference type="ARBA" id="ARBA00038374"/>
    </source>
</evidence>
<evidence type="ECO:0000256" key="2">
    <source>
        <dbReference type="ARBA" id="ARBA00022801"/>
    </source>
</evidence>
<keyword evidence="2" id="KW-0378">Hydrolase</keyword>
<dbReference type="PROSITE" id="PS01276">
    <property type="entry name" value="PEPTIDASE_U32"/>
    <property type="match status" value="1"/>
</dbReference>
<gene>
    <name evidence="5" type="ORF">IAD19_03010</name>
</gene>
<dbReference type="SUPFAM" id="SSF51366">
    <property type="entry name" value="Ribulose-phoshate binding barrel"/>
    <property type="match status" value="1"/>
</dbReference>
<evidence type="ECO:0000313" key="6">
    <source>
        <dbReference type="Proteomes" id="UP000824082"/>
    </source>
</evidence>
<name>A0A9D1LJ43_9FIRM</name>
<reference evidence="5" key="1">
    <citation type="submission" date="2020-10" db="EMBL/GenBank/DDBJ databases">
        <authorList>
            <person name="Gilroy R."/>
        </authorList>
    </citation>
    <scope>NUCLEOTIDE SEQUENCE</scope>
    <source>
        <strain evidence="5">4509</strain>
    </source>
</reference>
<organism evidence="5 6">
    <name type="scientific">Candidatus Egerieicola faecale</name>
    <dbReference type="NCBI Taxonomy" id="2840774"/>
    <lineage>
        <taxon>Bacteria</taxon>
        <taxon>Bacillati</taxon>
        <taxon>Bacillota</taxon>
        <taxon>Clostridia</taxon>
        <taxon>Eubacteriales</taxon>
        <taxon>Oscillospiraceae</taxon>
        <taxon>Oscillospiraceae incertae sedis</taxon>
        <taxon>Candidatus Egerieicola</taxon>
    </lineage>
</organism>
<sequence length="412" mass="46161">MEQKAQTRPEVLAPAGDLGRLKAALQYGADAVYLAGKEFGMRGGVPNFDPEQLAQGVQLAHRKGVKVYVTANTLQRNDEIQRYPQFVSYLQQIGVDAVIINDMGALMLTKQYAPGMELHISTQSGITNFQTARAFYELGAKRVVLARELSLEEIAEIRAKTPADLELEVFVHGAMCMSISGRCLISNYLTDRDANRGQCAQPCRWRYHLVEEKRPGEYFPIVEEPDGGAYILNAKDLCMIEHLDKLVQAGVSSLKIEGRAKSAYYVAVVTNAYQMGLEDYLAHPQNWTLPAWLGDEVRKVSHRRYSTGFYFGKPDQYYDKVGYIRGYESAAVTLDWQEGWLKVAQRNKFSVGETLEAVIPGQHFLSIPVTALEDEDRNPIPNACHAEMVAWLPCETKLEPGIVIRRATQPQP</sequence>
<evidence type="ECO:0000259" key="4">
    <source>
        <dbReference type="Pfam" id="PF16325"/>
    </source>
</evidence>
<dbReference type="InterPro" id="IPR011060">
    <property type="entry name" value="RibuloseP-bd_barrel"/>
</dbReference>
<dbReference type="InterPro" id="IPR001539">
    <property type="entry name" value="Peptidase_U32"/>
</dbReference>
<feature type="domain" description="Peptidase family U32 C-terminal" evidence="4">
    <location>
        <begin position="327"/>
        <end position="405"/>
    </location>
</feature>
<reference evidence="5" key="2">
    <citation type="journal article" date="2021" name="PeerJ">
        <title>Extensive microbial diversity within the chicken gut microbiome revealed by metagenomics and culture.</title>
        <authorList>
            <person name="Gilroy R."/>
            <person name="Ravi A."/>
            <person name="Getino M."/>
            <person name="Pursley I."/>
            <person name="Horton D.L."/>
            <person name="Alikhan N.F."/>
            <person name="Baker D."/>
            <person name="Gharbi K."/>
            <person name="Hall N."/>
            <person name="Watson M."/>
            <person name="Adriaenssens E.M."/>
            <person name="Foster-Nyarko E."/>
            <person name="Jarju S."/>
            <person name="Secka A."/>
            <person name="Antonio M."/>
            <person name="Oren A."/>
            <person name="Chaudhuri R.R."/>
            <person name="La Ragione R."/>
            <person name="Hildebrand F."/>
            <person name="Pallen M.J."/>
        </authorList>
    </citation>
    <scope>NUCLEOTIDE SEQUENCE</scope>
    <source>
        <strain evidence="5">4509</strain>
    </source>
</reference>
<dbReference type="Pfam" id="PF01136">
    <property type="entry name" value="Peptidase_U32"/>
    <property type="match status" value="1"/>
</dbReference>
<dbReference type="GO" id="GO:0008233">
    <property type="term" value="F:peptidase activity"/>
    <property type="evidence" value="ECO:0007669"/>
    <property type="project" value="UniProtKB-KW"/>
</dbReference>
<proteinExistence type="inferred from homology"/>
<dbReference type="InterPro" id="IPR032525">
    <property type="entry name" value="Peptidase_U32_C"/>
</dbReference>
<keyword evidence="1" id="KW-0645">Protease</keyword>
<dbReference type="EMBL" id="DVMX01000058">
    <property type="protein sequence ID" value="HIU41500.1"/>
    <property type="molecule type" value="Genomic_DNA"/>
</dbReference>
<dbReference type="Gene3D" id="2.40.30.10">
    <property type="entry name" value="Translation factors"/>
    <property type="match status" value="1"/>
</dbReference>